<dbReference type="AlphaFoldDB" id="A0A3D9HWL5"/>
<keyword evidence="1" id="KW-0812">Transmembrane</keyword>
<dbReference type="Pfam" id="PF04024">
    <property type="entry name" value="PspC"/>
    <property type="match status" value="1"/>
</dbReference>
<protein>
    <submittedName>
        <fullName evidence="3">Phage shock protein PspC (Stress-responsive transcriptional regulator)</fullName>
    </submittedName>
</protein>
<organism evidence="3 4">
    <name type="scientific">Aestuariispira insulae</name>
    <dbReference type="NCBI Taxonomy" id="1461337"/>
    <lineage>
        <taxon>Bacteria</taxon>
        <taxon>Pseudomonadati</taxon>
        <taxon>Pseudomonadota</taxon>
        <taxon>Alphaproteobacteria</taxon>
        <taxon>Rhodospirillales</taxon>
        <taxon>Kiloniellaceae</taxon>
        <taxon>Aestuariispira</taxon>
    </lineage>
</organism>
<reference evidence="3 4" key="1">
    <citation type="submission" date="2018-07" db="EMBL/GenBank/DDBJ databases">
        <title>Genomic Encyclopedia of Type Strains, Phase III (KMG-III): the genomes of soil and plant-associated and newly described type strains.</title>
        <authorList>
            <person name="Whitman W."/>
        </authorList>
    </citation>
    <scope>NUCLEOTIDE SEQUENCE [LARGE SCALE GENOMIC DNA]</scope>
    <source>
        <strain evidence="3 4">CECT 8488</strain>
    </source>
</reference>
<evidence type="ECO:0000313" key="3">
    <source>
        <dbReference type="EMBL" id="RED53800.1"/>
    </source>
</evidence>
<keyword evidence="1" id="KW-0472">Membrane</keyword>
<evidence type="ECO:0000313" key="4">
    <source>
        <dbReference type="Proteomes" id="UP000256845"/>
    </source>
</evidence>
<gene>
    <name evidence="3" type="ORF">DFP90_101599</name>
</gene>
<dbReference type="RefSeq" id="WP_115934907.1">
    <property type="nucleotide sequence ID" value="NZ_QRDW01000001.1"/>
</dbReference>
<keyword evidence="1" id="KW-1133">Transmembrane helix</keyword>
<evidence type="ECO:0000259" key="2">
    <source>
        <dbReference type="Pfam" id="PF04024"/>
    </source>
</evidence>
<dbReference type="InterPro" id="IPR007168">
    <property type="entry name" value="Phageshock_PspC_N"/>
</dbReference>
<accession>A0A3D9HWL5</accession>
<feature type="transmembrane region" description="Helical" evidence="1">
    <location>
        <begin position="40"/>
        <end position="63"/>
    </location>
</feature>
<proteinExistence type="predicted"/>
<keyword evidence="4" id="KW-1185">Reference proteome</keyword>
<dbReference type="Proteomes" id="UP000256845">
    <property type="component" value="Unassembled WGS sequence"/>
</dbReference>
<evidence type="ECO:0000256" key="1">
    <source>
        <dbReference type="SAM" id="Phobius"/>
    </source>
</evidence>
<name>A0A3D9HWL5_9PROT</name>
<dbReference type="OrthoDB" id="8478667at2"/>
<comment type="caution">
    <text evidence="3">The sequence shown here is derived from an EMBL/GenBank/DDBJ whole genome shotgun (WGS) entry which is preliminary data.</text>
</comment>
<dbReference type="EMBL" id="QRDW01000001">
    <property type="protein sequence ID" value="RED53800.1"/>
    <property type="molecule type" value="Genomic_DNA"/>
</dbReference>
<feature type="domain" description="Phage shock protein PspC N-terminal" evidence="2">
    <location>
        <begin position="14"/>
        <end position="64"/>
    </location>
</feature>
<sequence length="159" mass="18303">MKCHSNKRKTGHKRPKGGVIRRVTGGLGHHFGLHRHWVEAGFIVCLVVNPPLAIFLFLVAWFWVDHPGKVEGWWSQMRNFGRAPHVAAASATGAGTAYSGYRETEEPRFSEKMEESDPFFQDLKDRFDDLEKRAGSMEEHVASEEYELRREFRKMEDGN</sequence>